<evidence type="ECO:0000313" key="3">
    <source>
        <dbReference type="Proteomes" id="UP000186308"/>
    </source>
</evidence>
<feature type="transmembrane region" description="Helical" evidence="1">
    <location>
        <begin position="318"/>
        <end position="335"/>
    </location>
</feature>
<gene>
    <name evidence="2" type="ORF">SAMN05421828_103197</name>
</gene>
<reference evidence="2 3" key="1">
    <citation type="submission" date="2017-01" db="EMBL/GenBank/DDBJ databases">
        <authorList>
            <person name="Varghese N."/>
            <person name="Submissions S."/>
        </authorList>
    </citation>
    <scope>NUCLEOTIDE SEQUENCE [LARGE SCALE GENOMIC DNA]</scope>
    <source>
        <strain evidence="2 3">ATCC 35905</strain>
    </source>
</reference>
<dbReference type="AlphaFoldDB" id="A0A8G2CIQ7"/>
<feature type="transmembrane region" description="Helical" evidence="1">
    <location>
        <begin position="341"/>
        <end position="358"/>
    </location>
</feature>
<feature type="transmembrane region" description="Helical" evidence="1">
    <location>
        <begin position="196"/>
        <end position="218"/>
    </location>
</feature>
<feature type="transmembrane region" description="Helical" evidence="1">
    <location>
        <begin position="147"/>
        <end position="164"/>
    </location>
</feature>
<protein>
    <recommendedName>
        <fullName evidence="4">NADH:quinone oxidoreductase/Mrp antiporter membrane subunit domain-containing protein</fullName>
    </recommendedName>
</protein>
<dbReference type="OrthoDB" id="9811798at2"/>
<feature type="transmembrane region" description="Helical" evidence="1">
    <location>
        <begin position="171"/>
        <end position="190"/>
    </location>
</feature>
<evidence type="ECO:0000256" key="1">
    <source>
        <dbReference type="SAM" id="Phobius"/>
    </source>
</evidence>
<keyword evidence="3" id="KW-1185">Reference proteome</keyword>
<comment type="caution">
    <text evidence="2">The sequence shown here is derived from an EMBL/GenBank/DDBJ whole genome shotgun (WGS) entry which is preliminary data.</text>
</comment>
<feature type="transmembrane region" description="Helical" evidence="1">
    <location>
        <begin position="58"/>
        <end position="76"/>
    </location>
</feature>
<feature type="transmembrane region" description="Helical" evidence="1">
    <location>
        <begin position="239"/>
        <end position="266"/>
    </location>
</feature>
<dbReference type="EMBL" id="FTNE01000003">
    <property type="protein sequence ID" value="SIQ32472.1"/>
    <property type="molecule type" value="Genomic_DNA"/>
</dbReference>
<keyword evidence="1" id="KW-0812">Transmembrane</keyword>
<name>A0A8G2CIQ7_ACIRU</name>
<evidence type="ECO:0000313" key="2">
    <source>
        <dbReference type="EMBL" id="SIQ32472.1"/>
    </source>
</evidence>
<dbReference type="Proteomes" id="UP000186308">
    <property type="component" value="Unassembled WGS sequence"/>
</dbReference>
<organism evidence="2 3">
    <name type="scientific">Acidiphilium rubrum</name>
    <dbReference type="NCBI Taxonomy" id="526"/>
    <lineage>
        <taxon>Bacteria</taxon>
        <taxon>Pseudomonadati</taxon>
        <taxon>Pseudomonadota</taxon>
        <taxon>Alphaproteobacteria</taxon>
        <taxon>Acetobacterales</taxon>
        <taxon>Acidocellaceae</taxon>
        <taxon>Acidiphilium</taxon>
    </lineage>
</organism>
<evidence type="ECO:0008006" key="4">
    <source>
        <dbReference type="Google" id="ProtNLM"/>
    </source>
</evidence>
<accession>A0A8G2CIQ7</accession>
<feature type="transmembrane region" description="Helical" evidence="1">
    <location>
        <begin position="82"/>
        <end position="115"/>
    </location>
</feature>
<feature type="transmembrane region" description="Helical" evidence="1">
    <location>
        <begin position="6"/>
        <end position="31"/>
    </location>
</feature>
<proteinExistence type="predicted"/>
<feature type="transmembrane region" description="Helical" evidence="1">
    <location>
        <begin position="272"/>
        <end position="297"/>
    </location>
</feature>
<sequence length="424" mass="41891">MAAMPAAVAGGVAGLAFAGALGMAAVALFGLAPMQAALPWFGGAGFDVADFAVDPLRAALLAPLLLAAAATITAAGRPKPGLYALIVASVLAVLALGPYGSALGAVFWGGIALLLALWGRQGGAFALAAVPSVLVTVALDAPALDPVFALAGGAALLGGGLWAARANTLAGLARATALGFAGLALLSLGLGAAPAAVAAMIANALIAPVLGIAAATLTEATGTSALDWLGGIARGMPRFALLMGGGLAFAAMLPPGPGFVAFSAAWRAAIGAGAWTAIVVLALWFALMGFAVLRAFAAIALGRPRSLRAAAAEDAARPVLVALAALLLGGAIFALADPARLGLGLAMAALALGARWFLLRAGPVDVPAYDDGFARSPAWLPFGDPTTQITATGFAGALRLPPRAQPAWRWACRAGRWLAVPFRP</sequence>
<keyword evidence="1" id="KW-1133">Transmembrane helix</keyword>
<keyword evidence="1" id="KW-0472">Membrane</keyword>